<dbReference type="SUPFAM" id="SSF47923">
    <property type="entry name" value="Ypt/Rab-GAP domain of gyp1p"/>
    <property type="match status" value="1"/>
</dbReference>
<dbReference type="OrthoDB" id="70142at2759"/>
<dbReference type="AlphaFoldDB" id="A0A814KHP1"/>
<dbReference type="InterPro" id="IPR035969">
    <property type="entry name" value="Rab-GAP_TBC_sf"/>
</dbReference>
<comment type="caution">
    <text evidence="2">The sequence shown here is derived from an EMBL/GenBank/DDBJ whole genome shotgun (WGS) entry which is preliminary data.</text>
</comment>
<dbReference type="EMBL" id="CAJNOJ010000078">
    <property type="protein sequence ID" value="CAF1051506.1"/>
    <property type="molecule type" value="Genomic_DNA"/>
</dbReference>
<dbReference type="Gene3D" id="1.10.472.80">
    <property type="entry name" value="Ypt/Rab-GAP domain of gyp1p, domain 3"/>
    <property type="match status" value="1"/>
</dbReference>
<dbReference type="Proteomes" id="UP000663852">
    <property type="component" value="Unassembled WGS sequence"/>
</dbReference>
<sequence>MANKTTNRQKSIKEEDEHNIKYLPFNIQWLDSSYQQTLLPDSPWQKILDDLEPALANKVRQQFNNPERRQILIELLGRLFHIKLLRSEMFHPNSLQPPVMSDEHRRKLENEAKSWLQIQTHKSALEIGAAVTEDEDINKLSNDMKNFLEHTYQIVRKALERYLYQVQEKENNKQEEQKLNETNRRKHLDDLNGGSKLRSILRDSKTNSKKLPMITELPTVPYPMTSEYSDIVSNSVVALLKRDPRRVIFITEKLFGQQIPLSLRQFIWTECLLRVEKKPHDYDLSLVELQVRREFAAGIARGKTDLKLTNPSNTPVTNLIENAVIETYSKVHALQPFLEEHHLRFTIRILNVLYTYRKDYEPYFIYWLLPFQLSYRDEANKEEEIYVIAMHLDLFVRHCFPEWTNVFSIASKIMTDLSTNDPEFYDHLKTISKVRTKINPKVNESSRSITSRHVCFFLFKQDFVAEIISLESKQSGSASQYSRDLMADPVIFLRKWIGELFFGILNSNSALYLWDQFFMIKWNTQYIEHAAKAILYLLRDRFMYATDYDEMRKVFLDEPCLLHTLDVQAAFVHLALKNEDPKYIPAMNQRLYPTKQTLPQNSNYQQIVNRKKAYLETIGVKDISLTLALPVNSSASGGLQNDFDIKSITVEIQVYGTGEKICDVTTGSVPHLRDREAAVQNWQRFIIDIPHEKLILAMRETRQSFMPTRIQALVIVRQRSNDTLGHCRFPLYIPQKIGNLDTWDVTYGPVIRTLHPGMPPVSIDMIPDIPKVFATDKIGPGSTVSLTIFDPKAEQHFSQK</sequence>
<evidence type="ECO:0000313" key="3">
    <source>
        <dbReference type="Proteomes" id="UP000663852"/>
    </source>
</evidence>
<feature type="compositionally biased region" description="Basic and acidic residues" evidence="1">
    <location>
        <begin position="170"/>
        <end position="190"/>
    </location>
</feature>
<evidence type="ECO:0000313" key="2">
    <source>
        <dbReference type="EMBL" id="CAF1051506.1"/>
    </source>
</evidence>
<name>A0A814KHP1_ADIRI</name>
<evidence type="ECO:0000256" key="1">
    <source>
        <dbReference type="SAM" id="MobiDB-lite"/>
    </source>
</evidence>
<reference evidence="2" key="1">
    <citation type="submission" date="2021-02" db="EMBL/GenBank/DDBJ databases">
        <authorList>
            <person name="Nowell W R."/>
        </authorList>
    </citation>
    <scope>NUCLEOTIDE SEQUENCE</scope>
</reference>
<proteinExistence type="predicted"/>
<organism evidence="2 3">
    <name type="scientific">Adineta ricciae</name>
    <name type="common">Rotifer</name>
    <dbReference type="NCBI Taxonomy" id="249248"/>
    <lineage>
        <taxon>Eukaryota</taxon>
        <taxon>Metazoa</taxon>
        <taxon>Spiralia</taxon>
        <taxon>Gnathifera</taxon>
        <taxon>Rotifera</taxon>
        <taxon>Eurotatoria</taxon>
        <taxon>Bdelloidea</taxon>
        <taxon>Adinetida</taxon>
        <taxon>Adinetidae</taxon>
        <taxon>Adineta</taxon>
    </lineage>
</organism>
<gene>
    <name evidence="2" type="ORF">EDS130_LOCUS17452</name>
</gene>
<protein>
    <submittedName>
        <fullName evidence="2">Uncharacterized protein</fullName>
    </submittedName>
</protein>
<accession>A0A814KHP1</accession>
<feature type="region of interest" description="Disordered" evidence="1">
    <location>
        <begin position="170"/>
        <end position="194"/>
    </location>
</feature>